<dbReference type="SUPFAM" id="SSF53474">
    <property type="entry name" value="alpha/beta-Hydrolases"/>
    <property type="match status" value="1"/>
</dbReference>
<dbReference type="InterPro" id="IPR050266">
    <property type="entry name" value="AB_hydrolase_sf"/>
</dbReference>
<evidence type="ECO:0000259" key="2">
    <source>
        <dbReference type="Pfam" id="PF00561"/>
    </source>
</evidence>
<protein>
    <submittedName>
        <fullName evidence="3">Alpha/beta fold hydrolase</fullName>
    </submittedName>
</protein>
<dbReference type="Pfam" id="PF00561">
    <property type="entry name" value="Abhydrolase_1"/>
    <property type="match status" value="1"/>
</dbReference>
<gene>
    <name evidence="3" type="ORF">RM425_11955</name>
</gene>
<dbReference type="InterPro" id="IPR000073">
    <property type="entry name" value="AB_hydrolase_1"/>
</dbReference>
<comment type="caution">
    <text evidence="3">The sequence shown here is derived from an EMBL/GenBank/DDBJ whole genome shotgun (WGS) entry which is preliminary data.</text>
</comment>
<feature type="domain" description="AB hydrolase-1" evidence="2">
    <location>
        <begin position="9"/>
        <end position="132"/>
    </location>
</feature>
<organism evidence="3 4">
    <name type="scientific">Blastococcus goldschmidtiae</name>
    <dbReference type="NCBI Taxonomy" id="3075546"/>
    <lineage>
        <taxon>Bacteria</taxon>
        <taxon>Bacillati</taxon>
        <taxon>Actinomycetota</taxon>
        <taxon>Actinomycetes</taxon>
        <taxon>Geodermatophilales</taxon>
        <taxon>Geodermatophilaceae</taxon>
        <taxon>Blastococcus</taxon>
    </lineage>
</organism>
<evidence type="ECO:0000256" key="1">
    <source>
        <dbReference type="SAM" id="MobiDB-lite"/>
    </source>
</evidence>
<dbReference type="PANTHER" id="PTHR43798">
    <property type="entry name" value="MONOACYLGLYCEROL LIPASE"/>
    <property type="match status" value="1"/>
</dbReference>
<keyword evidence="3" id="KW-0378">Hydrolase</keyword>
<dbReference type="Proteomes" id="UP001183222">
    <property type="component" value="Unassembled WGS sequence"/>
</dbReference>
<dbReference type="InterPro" id="IPR029058">
    <property type="entry name" value="AB_hydrolase_fold"/>
</dbReference>
<evidence type="ECO:0000313" key="4">
    <source>
        <dbReference type="Proteomes" id="UP001183222"/>
    </source>
</evidence>
<proteinExistence type="predicted"/>
<evidence type="ECO:0000313" key="3">
    <source>
        <dbReference type="EMBL" id="MDT0276614.1"/>
    </source>
</evidence>
<reference evidence="4" key="1">
    <citation type="submission" date="2023-07" db="EMBL/GenBank/DDBJ databases">
        <title>30 novel species of actinomycetes from the DSMZ collection.</title>
        <authorList>
            <person name="Nouioui I."/>
        </authorList>
    </citation>
    <scope>NUCLEOTIDE SEQUENCE [LARGE SCALE GENOMIC DNA]</scope>
    <source>
        <strain evidence="4">DSM 46792</strain>
    </source>
</reference>
<dbReference type="EMBL" id="JAVREI010000007">
    <property type="protein sequence ID" value="MDT0276614.1"/>
    <property type="molecule type" value="Genomic_DNA"/>
</dbReference>
<feature type="region of interest" description="Disordered" evidence="1">
    <location>
        <begin position="40"/>
        <end position="61"/>
    </location>
</feature>
<sequence>MECAGTELPAVVFLHGLGDRASSASFEPVIDRLEPDRRWCRYDRPGAGDSPAPTRSGRDAEDLGRELDAVVAEADGDGAVVLVGHSFGSYPALDYALAHPDRVAGLVLLDGVEPAFGLARALGADDLDDVAMAEEALDLRAIQEQTEQAVAAGGEPLGDLPLVVVARGRDGSAAWTAAQRALGGLSSAGALRTAADSGHDIPADAPGAVVDAIGSVVG</sequence>
<name>A0ABU2K8V2_9ACTN</name>
<dbReference type="RefSeq" id="WP_311345431.1">
    <property type="nucleotide sequence ID" value="NZ_JAVREI010000007.1"/>
</dbReference>
<dbReference type="PANTHER" id="PTHR43798:SF33">
    <property type="entry name" value="HYDROLASE, PUTATIVE (AFU_ORTHOLOGUE AFUA_2G14860)-RELATED"/>
    <property type="match status" value="1"/>
</dbReference>
<dbReference type="GO" id="GO:0016787">
    <property type="term" value="F:hydrolase activity"/>
    <property type="evidence" value="ECO:0007669"/>
    <property type="project" value="UniProtKB-KW"/>
</dbReference>
<dbReference type="Gene3D" id="3.40.50.1820">
    <property type="entry name" value="alpha/beta hydrolase"/>
    <property type="match status" value="1"/>
</dbReference>
<dbReference type="PRINTS" id="PR00111">
    <property type="entry name" value="ABHYDROLASE"/>
</dbReference>
<accession>A0ABU2K8V2</accession>
<keyword evidence="4" id="KW-1185">Reference proteome</keyword>